<comment type="caution">
    <text evidence="4">The sequence shown here is derived from an EMBL/GenBank/DDBJ whole genome shotgun (WGS) entry which is preliminary data.</text>
</comment>
<dbReference type="Proteomes" id="UP001161691">
    <property type="component" value="Unassembled WGS sequence"/>
</dbReference>
<keyword evidence="5" id="KW-1185">Reference proteome</keyword>
<keyword evidence="2 4" id="KW-0326">Glycosidase</keyword>
<gene>
    <name evidence="4" type="ORF">KB449_22925</name>
</gene>
<name>A0ABT6TLT7_9BACL</name>
<dbReference type="EMBL" id="JAGRPV010000001">
    <property type="protein sequence ID" value="MDI4647823.1"/>
    <property type="molecule type" value="Genomic_DNA"/>
</dbReference>
<dbReference type="Gene3D" id="3.40.50.880">
    <property type="match status" value="1"/>
</dbReference>
<dbReference type="Gene3D" id="3.20.20.80">
    <property type="entry name" value="Glycosidases"/>
    <property type="match status" value="1"/>
</dbReference>
<dbReference type="SUPFAM" id="SSF51445">
    <property type="entry name" value="(Trans)glycosidases"/>
    <property type="match status" value="1"/>
</dbReference>
<evidence type="ECO:0000313" key="5">
    <source>
        <dbReference type="Proteomes" id="UP001161691"/>
    </source>
</evidence>
<sequence>MSKIAILYDENLPFPGERPDARALQALAKLGTLAAAGEWEAALAHATAAIHLQGPYFPKEDWPALSAFLKRGGGLLHVGGAPFRRPAYRGEDGAWQLETEQTAYHQQLGIHELLPVDPGPIVEYRASEEFPLFAGREALFGVQPTYGIVAHFTTLDDHPGDGGTSGPMDAHLYPLLKGVSRDGREVAAPAVLLDNTKGAFAGGRWLFVHLQAEAKLWQDEGLQALADWAAYCARGVTEIWLKPNYASYELGEMPVLTVQLQALGRSSAGSSPRRWTFELEIFRPGRDGSRERIWETRASLDASRELRFTRLPTGLNAEPGYYEAACRATSDDGENRLLRQGFWGFDRELLAEGEFLACGRDYFERGGRPVPIVGMTYMTSDVARKFLLLPNAAAWDRDMAEMSRAGINLIRTGIWSMWRQTMFVDGHASEETMRAIDAFLLTAKRHGLEVTFTFFTFTPELWEGSNPYLDPRSVEAQKRFIASIVSRHAASTHVHWDLINEPSLFDPKNIFNGAQTAGDPFERKLYADWLKARHDNSIRVLQERWNMTPEELPDFESVRAPTAADLQFKITGVQPRRNARLLDYTLFSMDMHNRWIGELSATIRDAQPAQLVTVGQDEGICSQRPSPFFYGPAVDYTTVHTWWQNDDLMWDGIFTKTPDKPNLVQETGLMYVETPEGKAKRTENELKAILERKYAYAFASGGAGAVQWIWNINPYMDNVNESNIGALRADGTQKPEADVSYDFGRFMASISGLFKERRLEEAAVVYPFSNDFSTRKLAMDATTRLTRTMLYELKQPIRGLSEYALDSLDDHPPKLLIVPSPHNFSGEALERLLAHVEAKGGTLLFTGPMGLDEYWRPTSRMASRIGETRWANVRREELLLLEGRALPVSFHKLRFAETAKELPADATDANGAVSVTVQPLGRGKLIRCPLPVELNERHATLTELYRYALGEAGVGPELEWRRGGELPGVFGRKLDFAGGSLFVFVSEYAVSADIEVRDPVSRSIYRFELEAERSVLFAIDRSGAVTAVYRPDETWIERLDEQE</sequence>
<feature type="domain" description="Glycoside hydrolase family 42 N-terminal" evidence="3">
    <location>
        <begin position="524"/>
        <end position="613"/>
    </location>
</feature>
<evidence type="ECO:0000256" key="1">
    <source>
        <dbReference type="ARBA" id="ARBA00022801"/>
    </source>
</evidence>
<accession>A0ABT6TLT7</accession>
<dbReference type="InterPro" id="IPR017853">
    <property type="entry name" value="GH"/>
</dbReference>
<dbReference type="Pfam" id="PF02449">
    <property type="entry name" value="Glyco_hydro_42"/>
    <property type="match status" value="1"/>
</dbReference>
<keyword evidence="1 4" id="KW-0378">Hydrolase</keyword>
<evidence type="ECO:0000313" key="4">
    <source>
        <dbReference type="EMBL" id="MDI4647823.1"/>
    </source>
</evidence>
<evidence type="ECO:0000256" key="2">
    <source>
        <dbReference type="ARBA" id="ARBA00023295"/>
    </source>
</evidence>
<dbReference type="InterPro" id="IPR029062">
    <property type="entry name" value="Class_I_gatase-like"/>
</dbReference>
<dbReference type="CDD" id="cd03143">
    <property type="entry name" value="A4_beta-galactosidase_middle_domain"/>
    <property type="match status" value="1"/>
</dbReference>
<dbReference type="InterPro" id="IPR013529">
    <property type="entry name" value="Glyco_hydro_42_N"/>
</dbReference>
<dbReference type="EC" id="3.2.1.23" evidence="4"/>
<evidence type="ECO:0000259" key="3">
    <source>
        <dbReference type="Pfam" id="PF02449"/>
    </source>
</evidence>
<dbReference type="RefSeq" id="WP_282910568.1">
    <property type="nucleotide sequence ID" value="NZ_JAGRPV010000001.1"/>
</dbReference>
<protein>
    <submittedName>
        <fullName evidence="4">Beta-galactosidase</fullName>
        <ecNumber evidence="4">3.2.1.23</ecNumber>
    </submittedName>
</protein>
<organism evidence="4 5">
    <name type="scientific">Cohnella hashimotonis</name>
    <dbReference type="NCBI Taxonomy" id="2826895"/>
    <lineage>
        <taxon>Bacteria</taxon>
        <taxon>Bacillati</taxon>
        <taxon>Bacillota</taxon>
        <taxon>Bacilli</taxon>
        <taxon>Bacillales</taxon>
        <taxon>Paenibacillaceae</taxon>
        <taxon>Cohnella</taxon>
    </lineage>
</organism>
<reference evidence="4" key="1">
    <citation type="submission" date="2023-04" db="EMBL/GenBank/DDBJ databases">
        <title>Comparative genomic analysis of Cohnella hashimotonis sp. nov., isolated from the International Space Station.</title>
        <authorList>
            <person name="Venkateswaran K."/>
            <person name="Simpson A."/>
        </authorList>
    </citation>
    <scope>NUCLEOTIDE SEQUENCE</scope>
    <source>
        <strain evidence="4">F6_2S_P_1</strain>
    </source>
</reference>
<dbReference type="GO" id="GO:0004565">
    <property type="term" value="F:beta-galactosidase activity"/>
    <property type="evidence" value="ECO:0007669"/>
    <property type="project" value="UniProtKB-EC"/>
</dbReference>
<proteinExistence type="predicted"/>